<reference evidence="2" key="1">
    <citation type="submission" date="2020-02" db="EMBL/GenBank/DDBJ databases">
        <authorList>
            <person name="Meier V. D."/>
        </authorList>
    </citation>
    <scope>NUCLEOTIDE SEQUENCE</scope>
    <source>
        <strain evidence="2">AVDCRST_MAG03</strain>
    </source>
</reference>
<name>A0A6J4P4M4_9ACTN</name>
<evidence type="ECO:0000313" key="2">
    <source>
        <dbReference type="EMBL" id="CAA9400897.1"/>
    </source>
</evidence>
<feature type="compositionally biased region" description="Low complexity" evidence="1">
    <location>
        <begin position="14"/>
        <end position="33"/>
    </location>
</feature>
<feature type="non-terminal residue" evidence="2">
    <location>
        <position position="1"/>
    </location>
</feature>
<feature type="region of interest" description="Disordered" evidence="1">
    <location>
        <begin position="1"/>
        <end position="72"/>
    </location>
</feature>
<sequence length="72" mass="7746">GTRKPGKVADRRGAGAARARRAFPAARSARPGPVAGGSRLQAGQPHRVLPDRTHDPALRHRHHRPERSPAPL</sequence>
<organism evidence="2">
    <name type="scientific">uncultured Rubrobacteraceae bacterium</name>
    <dbReference type="NCBI Taxonomy" id="349277"/>
    <lineage>
        <taxon>Bacteria</taxon>
        <taxon>Bacillati</taxon>
        <taxon>Actinomycetota</taxon>
        <taxon>Rubrobacteria</taxon>
        <taxon>Rubrobacterales</taxon>
        <taxon>Rubrobacteraceae</taxon>
        <taxon>environmental samples</taxon>
    </lineage>
</organism>
<feature type="non-terminal residue" evidence="2">
    <location>
        <position position="72"/>
    </location>
</feature>
<evidence type="ECO:0000256" key="1">
    <source>
        <dbReference type="SAM" id="MobiDB-lite"/>
    </source>
</evidence>
<dbReference type="AlphaFoldDB" id="A0A6J4P4M4"/>
<protein>
    <submittedName>
        <fullName evidence="2">Uncharacterized protein</fullName>
    </submittedName>
</protein>
<accession>A0A6J4P4M4</accession>
<proteinExistence type="predicted"/>
<dbReference type="EMBL" id="CADCUT010000068">
    <property type="protein sequence ID" value="CAA9400897.1"/>
    <property type="molecule type" value="Genomic_DNA"/>
</dbReference>
<feature type="compositionally biased region" description="Basic and acidic residues" evidence="1">
    <location>
        <begin position="48"/>
        <end position="58"/>
    </location>
</feature>
<gene>
    <name evidence="2" type="ORF">AVDCRST_MAG03-1211</name>
</gene>